<dbReference type="InterPro" id="IPR035490">
    <property type="entry name" value="GlmS/FrlB_SIS"/>
</dbReference>
<evidence type="ECO:0000259" key="5">
    <source>
        <dbReference type="PROSITE" id="PS51464"/>
    </source>
</evidence>
<dbReference type="Proteomes" id="UP001254165">
    <property type="component" value="Unassembled WGS sequence"/>
</dbReference>
<dbReference type="InterPro" id="IPR001347">
    <property type="entry name" value="SIS_dom"/>
</dbReference>
<comment type="catalytic activity">
    <reaction evidence="1">
        <text>D-fructose 6-phosphate + L-glutamine = D-glucosamine 6-phosphate + L-glutamate</text>
        <dbReference type="Rhea" id="RHEA:13237"/>
        <dbReference type="ChEBI" id="CHEBI:29985"/>
        <dbReference type="ChEBI" id="CHEBI:58359"/>
        <dbReference type="ChEBI" id="CHEBI:58725"/>
        <dbReference type="ChEBI" id="CHEBI:61527"/>
        <dbReference type="EC" id="2.6.1.16"/>
    </reaction>
</comment>
<evidence type="ECO:0000313" key="7">
    <source>
        <dbReference type="Proteomes" id="UP001254165"/>
    </source>
</evidence>
<dbReference type="Gene3D" id="3.40.50.10490">
    <property type="entry name" value="Glucose-6-phosphate isomerase like protein, domain 1"/>
    <property type="match status" value="2"/>
</dbReference>
<dbReference type="EC" id="2.6.1.16" evidence="2"/>
<evidence type="ECO:0000313" key="6">
    <source>
        <dbReference type="EMBL" id="MDT8899007.1"/>
    </source>
</evidence>
<keyword evidence="7" id="KW-1185">Reference proteome</keyword>
<dbReference type="InterPro" id="IPR046348">
    <property type="entry name" value="SIS_dom_sf"/>
</dbReference>
<dbReference type="SUPFAM" id="SSF53697">
    <property type="entry name" value="SIS domain"/>
    <property type="match status" value="1"/>
</dbReference>
<comment type="caution">
    <text evidence="6">The sequence shown here is derived from an EMBL/GenBank/DDBJ whole genome shotgun (WGS) entry which is preliminary data.</text>
</comment>
<dbReference type="CDD" id="cd05009">
    <property type="entry name" value="SIS_GlmS_GlmD_2"/>
    <property type="match status" value="1"/>
</dbReference>
<evidence type="ECO:0000256" key="3">
    <source>
        <dbReference type="ARBA" id="ARBA00016090"/>
    </source>
</evidence>
<name>A0ABU3NQD0_9CHLR</name>
<dbReference type="InterPro" id="IPR035466">
    <property type="entry name" value="GlmS/AgaS_SIS"/>
</dbReference>
<evidence type="ECO:0000256" key="1">
    <source>
        <dbReference type="ARBA" id="ARBA00001031"/>
    </source>
</evidence>
<dbReference type="Pfam" id="PF01380">
    <property type="entry name" value="SIS"/>
    <property type="match status" value="2"/>
</dbReference>
<accession>A0ABU3NQD0</accession>
<reference evidence="6 7" key="1">
    <citation type="submission" date="2023-07" db="EMBL/GenBank/DDBJ databases">
        <title>Novel species of Thermanaerothrix with wide hydrolytic capabilities.</title>
        <authorList>
            <person name="Zayulina K.S."/>
            <person name="Podosokorskaya O.A."/>
            <person name="Elcheninov A.G."/>
        </authorList>
    </citation>
    <scope>NUCLEOTIDE SEQUENCE [LARGE SCALE GENOMIC DNA]</scope>
    <source>
        <strain evidence="6 7">4228-RoL</strain>
    </source>
</reference>
<gene>
    <name evidence="6" type="ORF">QYE77_12100</name>
</gene>
<protein>
    <recommendedName>
        <fullName evidence="3">Glutamine--fructose-6-phosphate aminotransferase [isomerizing]</fullName>
        <ecNumber evidence="2">2.6.1.16</ecNumber>
    </recommendedName>
</protein>
<dbReference type="RefSeq" id="WP_315625683.1">
    <property type="nucleotide sequence ID" value="NZ_JAUHMF010000002.1"/>
</dbReference>
<dbReference type="PANTHER" id="PTHR10937">
    <property type="entry name" value="GLUCOSAMINE--FRUCTOSE-6-PHOSPHATE AMINOTRANSFERASE, ISOMERIZING"/>
    <property type="match status" value="1"/>
</dbReference>
<dbReference type="CDD" id="cd05008">
    <property type="entry name" value="SIS_GlmS_GlmD_1"/>
    <property type="match status" value="1"/>
</dbReference>
<feature type="domain" description="SIS" evidence="5">
    <location>
        <begin position="198"/>
        <end position="335"/>
    </location>
</feature>
<feature type="domain" description="SIS" evidence="5">
    <location>
        <begin position="31"/>
        <end position="172"/>
    </location>
</feature>
<keyword evidence="4" id="KW-0677">Repeat</keyword>
<sequence length="345" mass="37478">MMVPYVKDILSQSEGLRDALENFDPRALEVVHQVVTAGQCDRIILTGMGASYYGAYPAWLRLCGLDLPVVLWDTAELLHYALGQVTSRTLVWVISQSGESAEVHRLLERLASKRPKLLIGVTNNPSSTLGKAAEVVLPLHAGAEHTVSTRTYINTLAVTLMAAAVLRDEPVSACKEALWQGQMAMADYLKAWSHHLDTIREMADRLRHLFLLGRGASFASAQEGALVLKEAAKFAAEGMGAAQFRHGPLEIVETGIAVWLFGGAQPTVELNRTLGLEIKQYGGEVAWVGTQPVEGLTWVPLPSVPELALPLVEILPVQALSVVLAEASGREPGQFRYIGKVTTRE</sequence>
<dbReference type="EMBL" id="JAUHMF010000002">
    <property type="protein sequence ID" value="MDT8899007.1"/>
    <property type="molecule type" value="Genomic_DNA"/>
</dbReference>
<evidence type="ECO:0000256" key="2">
    <source>
        <dbReference type="ARBA" id="ARBA00012916"/>
    </source>
</evidence>
<proteinExistence type="predicted"/>
<evidence type="ECO:0000256" key="4">
    <source>
        <dbReference type="ARBA" id="ARBA00022737"/>
    </source>
</evidence>
<dbReference type="PROSITE" id="PS51464">
    <property type="entry name" value="SIS"/>
    <property type="match status" value="2"/>
</dbReference>
<organism evidence="6 7">
    <name type="scientific">Thermanaerothrix solaris</name>
    <dbReference type="NCBI Taxonomy" id="3058434"/>
    <lineage>
        <taxon>Bacteria</taxon>
        <taxon>Bacillati</taxon>
        <taxon>Chloroflexota</taxon>
        <taxon>Anaerolineae</taxon>
        <taxon>Anaerolineales</taxon>
        <taxon>Anaerolineaceae</taxon>
        <taxon>Thermanaerothrix</taxon>
    </lineage>
</organism>
<dbReference type="PANTHER" id="PTHR10937:SF0">
    <property type="entry name" value="GLUTAMINE--FRUCTOSE-6-PHOSPHATE TRANSAMINASE (ISOMERIZING)"/>
    <property type="match status" value="1"/>
</dbReference>